<evidence type="ECO:0000256" key="1">
    <source>
        <dbReference type="SAM" id="Phobius"/>
    </source>
</evidence>
<dbReference type="Pfam" id="PF07185">
    <property type="entry name" value="DUF1404"/>
    <property type="match status" value="1"/>
</dbReference>
<feature type="transmembrane region" description="Helical" evidence="1">
    <location>
        <begin position="38"/>
        <end position="56"/>
    </location>
</feature>
<dbReference type="KEGG" id="sjv:SJAV_07410"/>
<keyword evidence="1" id="KW-0812">Transmembrane</keyword>
<proteinExistence type="predicted"/>
<keyword evidence="1" id="KW-0472">Membrane</keyword>
<feature type="transmembrane region" description="Helical" evidence="1">
    <location>
        <begin position="160"/>
        <end position="178"/>
    </location>
</feature>
<dbReference type="RefSeq" id="WP_369610995.1">
    <property type="nucleotide sequence ID" value="NZ_AP031322.1"/>
</dbReference>
<name>A0AAT9GPP1_9CREN</name>
<protein>
    <submittedName>
        <fullName evidence="2">DUF1404 domain-containing protein</fullName>
    </submittedName>
</protein>
<keyword evidence="1" id="KW-1133">Transmembrane helix</keyword>
<evidence type="ECO:0000313" key="2">
    <source>
        <dbReference type="EMBL" id="BFH72797.1"/>
    </source>
</evidence>
<organism evidence="2">
    <name type="scientific">Sulfurisphaera javensis</name>
    <dbReference type="NCBI Taxonomy" id="2049879"/>
    <lineage>
        <taxon>Archaea</taxon>
        <taxon>Thermoproteota</taxon>
        <taxon>Thermoprotei</taxon>
        <taxon>Sulfolobales</taxon>
        <taxon>Sulfolobaceae</taxon>
        <taxon>Sulfurisphaera</taxon>
    </lineage>
</organism>
<dbReference type="AlphaFoldDB" id="A0AAT9GPP1"/>
<gene>
    <name evidence="2" type="ORF">SJAV_07410</name>
</gene>
<dbReference type="InterPro" id="IPR009844">
    <property type="entry name" value="DUF1404"/>
</dbReference>
<reference evidence="2" key="1">
    <citation type="submission" date="2024-03" db="EMBL/GenBank/DDBJ databases">
        <title>Complete genome sequence of Sulfurisphaera javensis strain KD-1.</title>
        <authorList>
            <person name="Sakai H."/>
            <person name="Nur N."/>
            <person name="Suwanto A."/>
            <person name="Kurosawa N."/>
        </authorList>
    </citation>
    <scope>NUCLEOTIDE SEQUENCE</scope>
    <source>
        <strain evidence="2">KD-1</strain>
    </source>
</reference>
<feature type="transmembrane region" description="Helical" evidence="1">
    <location>
        <begin position="90"/>
        <end position="110"/>
    </location>
</feature>
<feature type="transmembrane region" description="Helical" evidence="1">
    <location>
        <begin position="12"/>
        <end position="32"/>
    </location>
</feature>
<sequence>MIRYNGTKISVKNLILPIIFVIAFVNPIVEAIQYYNPLVYMLDHYALYAAGVLIGYKFFKGSIWSFILGMIPAGFWHIPLFFALAAAFPLYRGLCEFTLLLGGILAGSYIPKMSLTFKVGALGIYMFADSLLSIFFVLGYPQYSNVDFKFLYWGTNLLPFVGIEMFIVMNIVLVYSLYKLLKNISLF</sequence>
<dbReference type="EMBL" id="AP031322">
    <property type="protein sequence ID" value="BFH72797.1"/>
    <property type="molecule type" value="Genomic_DNA"/>
</dbReference>
<feature type="transmembrane region" description="Helical" evidence="1">
    <location>
        <begin position="63"/>
        <end position="84"/>
    </location>
</feature>
<accession>A0AAT9GPP1</accession>
<feature type="transmembrane region" description="Helical" evidence="1">
    <location>
        <begin position="122"/>
        <end position="140"/>
    </location>
</feature>
<dbReference type="GeneID" id="92353674"/>